<organism evidence="2 3">
    <name type="scientific">Plantactinospora soyae</name>
    <dbReference type="NCBI Taxonomy" id="1544732"/>
    <lineage>
        <taxon>Bacteria</taxon>
        <taxon>Bacillati</taxon>
        <taxon>Actinomycetota</taxon>
        <taxon>Actinomycetes</taxon>
        <taxon>Micromonosporales</taxon>
        <taxon>Micromonosporaceae</taxon>
        <taxon>Plantactinospora</taxon>
    </lineage>
</organism>
<dbReference type="SUPFAM" id="SSF51735">
    <property type="entry name" value="NAD(P)-binding Rossmann-fold domains"/>
    <property type="match status" value="1"/>
</dbReference>
<keyword evidence="3" id="KW-1185">Reference proteome</keyword>
<name>A0A927MCK3_9ACTN</name>
<dbReference type="PIRSF" id="PIRSF001439">
    <property type="entry name" value="CryM"/>
    <property type="match status" value="1"/>
</dbReference>
<dbReference type="GO" id="GO:0008473">
    <property type="term" value="F:ornithine cyclodeaminase activity"/>
    <property type="evidence" value="ECO:0007669"/>
    <property type="project" value="UniProtKB-EC"/>
</dbReference>
<comment type="caution">
    <text evidence="2">The sequence shown here is derived from an EMBL/GenBank/DDBJ whole genome shotgun (WGS) entry which is preliminary data.</text>
</comment>
<dbReference type="PANTHER" id="PTHR13812">
    <property type="entry name" value="KETIMINE REDUCTASE MU-CRYSTALLIN"/>
    <property type="match status" value="1"/>
</dbReference>
<keyword evidence="2" id="KW-0456">Lyase</keyword>
<feature type="region of interest" description="Disordered" evidence="1">
    <location>
        <begin position="325"/>
        <end position="346"/>
    </location>
</feature>
<gene>
    <name evidence="2" type="ORF">H4W31_007617</name>
</gene>
<dbReference type="Gene3D" id="3.30.1780.10">
    <property type="entry name" value="ornithine cyclodeaminase, domain 1"/>
    <property type="match status" value="1"/>
</dbReference>
<dbReference type="InterPro" id="IPR036291">
    <property type="entry name" value="NAD(P)-bd_dom_sf"/>
</dbReference>
<dbReference type="InterPro" id="IPR023401">
    <property type="entry name" value="ODC_N"/>
</dbReference>
<dbReference type="Gene3D" id="3.40.50.720">
    <property type="entry name" value="NAD(P)-binding Rossmann-like Domain"/>
    <property type="match status" value="1"/>
</dbReference>
<dbReference type="Pfam" id="PF02423">
    <property type="entry name" value="OCD_Mu_crystall"/>
    <property type="match status" value="1"/>
</dbReference>
<dbReference type="GO" id="GO:0005737">
    <property type="term" value="C:cytoplasm"/>
    <property type="evidence" value="ECO:0007669"/>
    <property type="project" value="TreeGrafter"/>
</dbReference>
<dbReference type="EC" id="4.3.1.12" evidence="2"/>
<sequence length="346" mass="36744">MLILRHDDVQEILADRELALIELVGEAYKLHDEGRTSVPHSTFLRFPDEPRNRIIGLPAYVGGPAPAAGMKWIASWPGNIHDGLPRANAAILVNDLDTGVPRALLEGSVISAKRTAASAALAARLLVRDPAPSGVTLIGCGVINLEVLRFLLAALPTLTEVTLFDSDPERAAAFARQCAALAGTVHVTLAADIGRAVAAHELISVATTAAEPHLDLGPARPGTLVLHVSLRDLPPATILASQNVVDDADHVCRERTSLHLTELQVGHRNFIDAPIGQILRGTGGFRRDPSRRVVFSPFGLGALDIALAEFVRAAAVERGLGVRVDNFLPGPGQRPEPQLSTRSSHG</sequence>
<proteinExistence type="predicted"/>
<dbReference type="NCBIfam" id="TIGR03944">
    <property type="entry name" value="dehyd_SbnB_fam"/>
    <property type="match status" value="1"/>
</dbReference>
<dbReference type="RefSeq" id="WP_192770954.1">
    <property type="nucleotide sequence ID" value="NZ_JADBEB010000001.1"/>
</dbReference>
<dbReference type="PANTHER" id="PTHR13812:SF19">
    <property type="entry name" value="KETIMINE REDUCTASE MU-CRYSTALLIN"/>
    <property type="match status" value="1"/>
</dbReference>
<dbReference type="GO" id="GO:0019290">
    <property type="term" value="P:siderophore biosynthetic process"/>
    <property type="evidence" value="ECO:0007669"/>
    <property type="project" value="InterPro"/>
</dbReference>
<dbReference type="GO" id="GO:0016639">
    <property type="term" value="F:oxidoreductase activity, acting on the CH-NH2 group of donors, NAD or NADP as acceptor"/>
    <property type="evidence" value="ECO:0007669"/>
    <property type="project" value="InterPro"/>
</dbReference>
<evidence type="ECO:0000313" key="2">
    <source>
        <dbReference type="EMBL" id="MBE1491979.1"/>
    </source>
</evidence>
<dbReference type="Proteomes" id="UP000649753">
    <property type="component" value="Unassembled WGS sequence"/>
</dbReference>
<evidence type="ECO:0000256" key="1">
    <source>
        <dbReference type="SAM" id="MobiDB-lite"/>
    </source>
</evidence>
<evidence type="ECO:0000313" key="3">
    <source>
        <dbReference type="Proteomes" id="UP000649753"/>
    </source>
</evidence>
<dbReference type="AlphaFoldDB" id="A0A927MCK3"/>
<protein>
    <submittedName>
        <fullName evidence="2">Ornithine cyclodeaminase</fullName>
        <ecNumber evidence="2">4.3.1.12</ecNumber>
    </submittedName>
</protein>
<reference evidence="2" key="1">
    <citation type="submission" date="2020-10" db="EMBL/GenBank/DDBJ databases">
        <title>Sequencing the genomes of 1000 actinobacteria strains.</title>
        <authorList>
            <person name="Klenk H.-P."/>
        </authorList>
    </citation>
    <scope>NUCLEOTIDE SEQUENCE</scope>
    <source>
        <strain evidence="2">DSM 46832</strain>
    </source>
</reference>
<dbReference type="EMBL" id="JADBEB010000001">
    <property type="protein sequence ID" value="MBE1491979.1"/>
    <property type="molecule type" value="Genomic_DNA"/>
</dbReference>
<dbReference type="InterPro" id="IPR003462">
    <property type="entry name" value="ODC_Mu_crystall"/>
</dbReference>
<dbReference type="InterPro" id="IPR023866">
    <property type="entry name" value="SbnB"/>
</dbReference>
<accession>A0A927MCK3</accession>